<evidence type="ECO:0000313" key="3">
    <source>
        <dbReference type="Proteomes" id="UP001597075"/>
    </source>
</evidence>
<gene>
    <name evidence="2" type="ORF">ACFSBJ_09675</name>
</gene>
<dbReference type="EMBL" id="JBHUDL010000010">
    <property type="protein sequence ID" value="MFD1634000.1"/>
    <property type="molecule type" value="Genomic_DNA"/>
</dbReference>
<dbReference type="AlphaFoldDB" id="A0ABD6D090"/>
<dbReference type="Pfam" id="PF23921">
    <property type="entry name" value="DUF7260"/>
    <property type="match status" value="1"/>
</dbReference>
<name>A0ABD6D090_9EURY</name>
<sequence>MTARIERARAAVAEERSCVAAERDAFAAFDRQVAGISTVAAPTTPPLLTDHQGSGRSLERVRGAYEATVMSVPHYEAEYGDTVAESLAAEFGDDLAAALVGGSALTPEFRDAVRAATDAAEHEREAFLDVLDREDASLARAVDDLSTIRADLVALDDRPLSARSFDDLRDLWDAVCDIEARIDGLGMRRQETIRGRRSELPGVPTDLAEYLYADCPANYPVLAAVADLGRETGRARRRVERRLATTA</sequence>
<evidence type="ECO:0000259" key="1">
    <source>
        <dbReference type="Pfam" id="PF23921"/>
    </source>
</evidence>
<dbReference type="Proteomes" id="UP001597075">
    <property type="component" value="Unassembled WGS sequence"/>
</dbReference>
<feature type="domain" description="DUF7260" evidence="1">
    <location>
        <begin position="4"/>
        <end position="235"/>
    </location>
</feature>
<evidence type="ECO:0000313" key="2">
    <source>
        <dbReference type="EMBL" id="MFD1634000.1"/>
    </source>
</evidence>
<keyword evidence="3" id="KW-1185">Reference proteome</keyword>
<dbReference type="InterPro" id="IPR055684">
    <property type="entry name" value="DUF7260"/>
</dbReference>
<dbReference type="RefSeq" id="WP_256404262.1">
    <property type="nucleotide sequence ID" value="NZ_CP187151.1"/>
</dbReference>
<accession>A0ABD6D090</accession>
<reference evidence="2 3" key="1">
    <citation type="journal article" date="2019" name="Int. J. Syst. Evol. Microbiol.">
        <title>The Global Catalogue of Microorganisms (GCM) 10K type strain sequencing project: providing services to taxonomists for standard genome sequencing and annotation.</title>
        <authorList>
            <consortium name="The Broad Institute Genomics Platform"/>
            <consortium name="The Broad Institute Genome Sequencing Center for Infectious Disease"/>
            <person name="Wu L."/>
            <person name="Ma J."/>
        </authorList>
    </citation>
    <scope>NUCLEOTIDE SEQUENCE [LARGE SCALE GENOMIC DNA]</scope>
    <source>
        <strain evidence="2 3">CGMCC 1.10594</strain>
    </source>
</reference>
<organism evidence="2 3">
    <name type="scientific">Haloplanus ruber</name>
    <dbReference type="NCBI Taxonomy" id="869892"/>
    <lineage>
        <taxon>Archaea</taxon>
        <taxon>Methanobacteriati</taxon>
        <taxon>Methanobacteriota</taxon>
        <taxon>Stenosarchaea group</taxon>
        <taxon>Halobacteria</taxon>
        <taxon>Halobacteriales</taxon>
        <taxon>Haloferacaceae</taxon>
        <taxon>Haloplanus</taxon>
    </lineage>
</organism>
<comment type="caution">
    <text evidence="2">The sequence shown here is derived from an EMBL/GenBank/DDBJ whole genome shotgun (WGS) entry which is preliminary data.</text>
</comment>
<proteinExistence type="predicted"/>
<protein>
    <recommendedName>
        <fullName evidence="1">DUF7260 domain-containing protein</fullName>
    </recommendedName>
</protein>